<dbReference type="InterPro" id="IPR010259">
    <property type="entry name" value="S8pro/Inhibitor_I9"/>
</dbReference>
<evidence type="ECO:0000313" key="3">
    <source>
        <dbReference type="Proteomes" id="UP000504603"/>
    </source>
</evidence>
<dbReference type="GeneID" id="111013512"/>
<dbReference type="Pfam" id="PF05922">
    <property type="entry name" value="Inhibitor_I9"/>
    <property type="match status" value="1"/>
</dbReference>
<accession>A0A6J1CQX4</accession>
<dbReference type="PANTHER" id="PTHR48222:SF4">
    <property type="entry name" value="PROTEINASE INHIBITOR, PROPEPTIDE"/>
    <property type="match status" value="1"/>
</dbReference>
<feature type="signal peptide" evidence="1">
    <location>
        <begin position="1"/>
        <end position="30"/>
    </location>
</feature>
<dbReference type="OrthoDB" id="687377at2759"/>
<gene>
    <name evidence="4" type="primary">LOC111013512</name>
</gene>
<dbReference type="AlphaFoldDB" id="A0A6J1CQX4"/>
<reference evidence="4" key="1">
    <citation type="submission" date="2025-08" db="UniProtKB">
        <authorList>
            <consortium name="RefSeq"/>
        </authorList>
    </citation>
    <scope>IDENTIFICATION</scope>
    <source>
        <strain evidence="4">OHB3-1</strain>
    </source>
</reference>
<evidence type="ECO:0000256" key="1">
    <source>
        <dbReference type="SAM" id="SignalP"/>
    </source>
</evidence>
<dbReference type="PANTHER" id="PTHR48222">
    <property type="entry name" value="PROTEINASE INHIBITOR, PROPEPTIDE"/>
    <property type="match status" value="1"/>
</dbReference>
<keyword evidence="3" id="KW-1185">Reference proteome</keyword>
<dbReference type="Gene3D" id="3.30.70.80">
    <property type="entry name" value="Peptidase S8 propeptide/proteinase inhibitor I9"/>
    <property type="match status" value="1"/>
</dbReference>
<dbReference type="KEGG" id="mcha:111013512"/>
<evidence type="ECO:0000259" key="2">
    <source>
        <dbReference type="Pfam" id="PF05922"/>
    </source>
</evidence>
<proteinExistence type="predicted"/>
<protein>
    <submittedName>
        <fullName evidence="4">Subtilisin-like protease SBT3.3</fullName>
    </submittedName>
</protein>
<evidence type="ECO:0000313" key="4">
    <source>
        <dbReference type="RefSeq" id="XP_022143651.1"/>
    </source>
</evidence>
<dbReference type="Proteomes" id="UP000504603">
    <property type="component" value="Unplaced"/>
</dbReference>
<dbReference type="RefSeq" id="XP_022143651.1">
    <property type="nucleotide sequence ID" value="XM_022287959.1"/>
</dbReference>
<name>A0A6J1CQX4_MOMCH</name>
<keyword evidence="1" id="KW-0732">Signal</keyword>
<dbReference type="InterPro" id="IPR037045">
    <property type="entry name" value="S8pro/Inhibitor_I9_sf"/>
</dbReference>
<feature type="domain" description="Inhibitor I9" evidence="2">
    <location>
        <begin position="46"/>
        <end position="121"/>
    </location>
</feature>
<organism evidence="3 4">
    <name type="scientific">Momordica charantia</name>
    <name type="common">Bitter gourd</name>
    <name type="synonym">Balsam pear</name>
    <dbReference type="NCBI Taxonomy" id="3673"/>
    <lineage>
        <taxon>Eukaryota</taxon>
        <taxon>Viridiplantae</taxon>
        <taxon>Streptophyta</taxon>
        <taxon>Embryophyta</taxon>
        <taxon>Tracheophyta</taxon>
        <taxon>Spermatophyta</taxon>
        <taxon>Magnoliopsida</taxon>
        <taxon>eudicotyledons</taxon>
        <taxon>Gunneridae</taxon>
        <taxon>Pentapetalae</taxon>
        <taxon>rosids</taxon>
        <taxon>fabids</taxon>
        <taxon>Cucurbitales</taxon>
        <taxon>Cucurbitaceae</taxon>
        <taxon>Momordiceae</taxon>
        <taxon>Momordica</taxon>
    </lineage>
</organism>
<feature type="chain" id="PRO_5027117735" evidence="1">
    <location>
        <begin position="31"/>
        <end position="129"/>
    </location>
</feature>
<sequence length="129" mass="13440">MAMAMANANFSSFCIYIVVLCSISVNLVLSSAAMPGKSKSASPAVHIVFMEKPRGVEPEAYHIQTLASVLGSEKAAKEALVYSYSNAASGFSARLTPDQVAKISKQPGVLNVVNSEAHELHGGGAEGLD</sequence>